<feature type="domain" description="MrpA C-terminal/MbhD" evidence="9">
    <location>
        <begin position="13"/>
        <end position="77"/>
    </location>
</feature>
<dbReference type="EMBL" id="WNKS01000001">
    <property type="protein sequence ID" value="MTV29391.1"/>
    <property type="molecule type" value="Genomic_DNA"/>
</dbReference>
<feature type="transmembrane region" description="Helical" evidence="7">
    <location>
        <begin position="95"/>
        <end position="113"/>
    </location>
</feature>
<comment type="subcellular location">
    <subcellularLocation>
        <location evidence="1">Cell membrane</location>
        <topology evidence="1">Multi-pass membrane protein</topology>
    </subcellularLocation>
</comment>
<reference evidence="10 11" key="1">
    <citation type="submission" date="2019-11" db="EMBL/GenBank/DDBJ databases">
        <title>Whole-genome sequence of a Rhodoblastus acidophilus DSM 142.</title>
        <authorList>
            <person name="Kyndt J.A."/>
            <person name="Meyer T.E."/>
        </authorList>
    </citation>
    <scope>NUCLEOTIDE SEQUENCE [LARGE SCALE GENOMIC DNA]</scope>
    <source>
        <strain evidence="10 11">DSM 142</strain>
    </source>
</reference>
<evidence type="ECO:0000256" key="2">
    <source>
        <dbReference type="ARBA" id="ARBA00009425"/>
    </source>
</evidence>
<dbReference type="PANTHER" id="PTHR33932:SF4">
    <property type="entry name" value="NA(+)_H(+) ANTIPORTER SUBUNIT B"/>
    <property type="match status" value="1"/>
</dbReference>
<dbReference type="Proteomes" id="UP000439113">
    <property type="component" value="Unassembled WGS sequence"/>
</dbReference>
<dbReference type="GO" id="GO:0005886">
    <property type="term" value="C:plasma membrane"/>
    <property type="evidence" value="ECO:0007669"/>
    <property type="project" value="UniProtKB-SubCell"/>
</dbReference>
<dbReference type="Pfam" id="PF13244">
    <property type="entry name" value="MbhD"/>
    <property type="match status" value="1"/>
</dbReference>
<dbReference type="AlphaFoldDB" id="A0A6N8DJI3"/>
<evidence type="ECO:0000313" key="10">
    <source>
        <dbReference type="EMBL" id="MTV29391.1"/>
    </source>
</evidence>
<evidence type="ECO:0000259" key="9">
    <source>
        <dbReference type="Pfam" id="PF13244"/>
    </source>
</evidence>
<dbReference type="InterPro" id="IPR050622">
    <property type="entry name" value="CPA3_antiporter_subunitB"/>
</dbReference>
<evidence type="ECO:0000256" key="7">
    <source>
        <dbReference type="SAM" id="Phobius"/>
    </source>
</evidence>
<feature type="transmembrane region" description="Helical" evidence="7">
    <location>
        <begin position="158"/>
        <end position="179"/>
    </location>
</feature>
<accession>A0A6N8DJI3</accession>
<keyword evidence="5 7" id="KW-1133">Transmembrane helix</keyword>
<organism evidence="10 11">
    <name type="scientific">Rhodoblastus acidophilus</name>
    <name type="common">Rhodopseudomonas acidophila</name>
    <dbReference type="NCBI Taxonomy" id="1074"/>
    <lineage>
        <taxon>Bacteria</taxon>
        <taxon>Pseudomonadati</taxon>
        <taxon>Pseudomonadota</taxon>
        <taxon>Alphaproteobacteria</taxon>
        <taxon>Hyphomicrobiales</taxon>
        <taxon>Rhodoblastaceae</taxon>
        <taxon>Rhodoblastus</taxon>
    </lineage>
</organism>
<evidence type="ECO:0000256" key="3">
    <source>
        <dbReference type="ARBA" id="ARBA00022475"/>
    </source>
</evidence>
<keyword evidence="4 7" id="KW-0812">Transmembrane</keyword>
<name>A0A6N8DJI3_RHOAC</name>
<dbReference type="InterPro" id="IPR007182">
    <property type="entry name" value="MnhB"/>
</dbReference>
<evidence type="ECO:0000259" key="8">
    <source>
        <dbReference type="Pfam" id="PF04039"/>
    </source>
</evidence>
<feature type="transmembrane region" description="Helical" evidence="7">
    <location>
        <begin position="287"/>
        <end position="308"/>
    </location>
</feature>
<feature type="transmembrane region" description="Helical" evidence="7">
    <location>
        <begin position="32"/>
        <end position="49"/>
    </location>
</feature>
<evidence type="ECO:0000256" key="6">
    <source>
        <dbReference type="ARBA" id="ARBA00023136"/>
    </source>
</evidence>
<feature type="domain" description="Na+/H+ antiporter MnhB subunit-related protein" evidence="8">
    <location>
        <begin position="194"/>
        <end position="302"/>
    </location>
</feature>
<sequence>MSVLPALDVGLALLVVGVAAWTIAARNLFASVVGYVAYGLLLALVWVRLYAPDVALTEAAVGGGVTGVLLVTAGKRLDALASAEVGVPPGRALKILAGALAALVAGALAWVVLTLPSPAPSLAPAAAEAAAGPGAGLGNPITAVLISYRSFDTMLEKVVLILAVLGVWSVGADAAWGAAPAPLRKVRPDGAMILLAQFLAPVGLLIGVHIFWVGADAPGGAFQGGALLAAMGMVAMMARLAEPPRIDSRKLRLALVAGPAVFLIVGVAGLALADNLFAYPQNFAKPLILFIEAFMVLSIAVALPMLVCGPPNGSPK</sequence>
<comment type="similarity">
    <text evidence="2">Belongs to the CPA3 antiporters (TC 2.A.63) subunit B family.</text>
</comment>
<feature type="transmembrane region" description="Helical" evidence="7">
    <location>
        <begin position="55"/>
        <end position="74"/>
    </location>
</feature>
<protein>
    <submittedName>
        <fullName evidence="10">DUF4040 domain-containing protein</fullName>
    </submittedName>
</protein>
<evidence type="ECO:0000256" key="5">
    <source>
        <dbReference type="ARBA" id="ARBA00022989"/>
    </source>
</evidence>
<keyword evidence="3" id="KW-1003">Cell membrane</keyword>
<dbReference type="PANTHER" id="PTHR33932">
    <property type="entry name" value="NA(+)/H(+) ANTIPORTER SUBUNIT B"/>
    <property type="match status" value="1"/>
</dbReference>
<dbReference type="OrthoDB" id="4962908at2"/>
<comment type="caution">
    <text evidence="10">The sequence shown here is derived from an EMBL/GenBank/DDBJ whole genome shotgun (WGS) entry which is preliminary data.</text>
</comment>
<feature type="transmembrane region" description="Helical" evidence="7">
    <location>
        <begin position="191"/>
        <end position="215"/>
    </location>
</feature>
<gene>
    <name evidence="10" type="ORF">GJ654_00130</name>
</gene>
<feature type="transmembrane region" description="Helical" evidence="7">
    <location>
        <begin position="221"/>
        <end position="241"/>
    </location>
</feature>
<evidence type="ECO:0000256" key="1">
    <source>
        <dbReference type="ARBA" id="ARBA00004651"/>
    </source>
</evidence>
<evidence type="ECO:0000313" key="11">
    <source>
        <dbReference type="Proteomes" id="UP000439113"/>
    </source>
</evidence>
<dbReference type="RefSeq" id="WP_155444069.1">
    <property type="nucleotide sequence ID" value="NZ_JAOQNR010000001.1"/>
</dbReference>
<dbReference type="Pfam" id="PF04039">
    <property type="entry name" value="MnhB"/>
    <property type="match status" value="1"/>
</dbReference>
<evidence type="ECO:0000256" key="4">
    <source>
        <dbReference type="ARBA" id="ARBA00022692"/>
    </source>
</evidence>
<proteinExistence type="inferred from homology"/>
<feature type="transmembrane region" description="Helical" evidence="7">
    <location>
        <begin position="6"/>
        <end position="25"/>
    </location>
</feature>
<dbReference type="InterPro" id="IPR025383">
    <property type="entry name" value="MrpA_C/MbhD"/>
</dbReference>
<keyword evidence="6 7" id="KW-0472">Membrane</keyword>
<feature type="transmembrane region" description="Helical" evidence="7">
    <location>
        <begin position="253"/>
        <end position="272"/>
    </location>
</feature>